<reference evidence="1 2" key="1">
    <citation type="submission" date="2016-03" db="EMBL/GenBank/DDBJ databases">
        <title>Whole genome sequencing of Grifola frondosa 9006-11.</title>
        <authorList>
            <person name="Min B."/>
            <person name="Park H."/>
            <person name="Kim J.-G."/>
            <person name="Cho H."/>
            <person name="Oh Y.-L."/>
            <person name="Kong W.-S."/>
            <person name="Choi I.-G."/>
        </authorList>
    </citation>
    <scope>NUCLEOTIDE SEQUENCE [LARGE SCALE GENOMIC DNA]</scope>
    <source>
        <strain evidence="1 2">9006-11</strain>
    </source>
</reference>
<protein>
    <submittedName>
        <fullName evidence="1">Uncharacterized protein</fullName>
    </submittedName>
</protein>
<name>A0A1C7LUV1_GRIFR</name>
<evidence type="ECO:0000313" key="1">
    <source>
        <dbReference type="EMBL" id="OBZ67719.1"/>
    </source>
</evidence>
<sequence>MLCPEQNYHRCVHWIHELYYNIAEHQAIWVPKAGAGAIESLPPLCPPDQHASKLATVCGSCNAAQWAAALTIELY</sequence>
<gene>
    <name evidence="1" type="ORF">A0H81_12203</name>
</gene>
<dbReference type="Proteomes" id="UP000092993">
    <property type="component" value="Unassembled WGS sequence"/>
</dbReference>
<accession>A0A1C7LUV1</accession>
<keyword evidence="2" id="KW-1185">Reference proteome</keyword>
<evidence type="ECO:0000313" key="2">
    <source>
        <dbReference type="Proteomes" id="UP000092993"/>
    </source>
</evidence>
<comment type="caution">
    <text evidence="1">The sequence shown here is derived from an EMBL/GenBank/DDBJ whole genome shotgun (WGS) entry which is preliminary data.</text>
</comment>
<dbReference type="AlphaFoldDB" id="A0A1C7LUV1"/>
<proteinExistence type="predicted"/>
<organism evidence="1 2">
    <name type="scientific">Grifola frondosa</name>
    <name type="common">Maitake</name>
    <name type="synonym">Polyporus frondosus</name>
    <dbReference type="NCBI Taxonomy" id="5627"/>
    <lineage>
        <taxon>Eukaryota</taxon>
        <taxon>Fungi</taxon>
        <taxon>Dikarya</taxon>
        <taxon>Basidiomycota</taxon>
        <taxon>Agaricomycotina</taxon>
        <taxon>Agaricomycetes</taxon>
        <taxon>Polyporales</taxon>
        <taxon>Grifolaceae</taxon>
        <taxon>Grifola</taxon>
    </lineage>
</organism>
<dbReference type="EMBL" id="LUGG01000023">
    <property type="protein sequence ID" value="OBZ67719.1"/>
    <property type="molecule type" value="Genomic_DNA"/>
</dbReference>